<evidence type="ECO:0000313" key="2">
    <source>
        <dbReference type="Proteomes" id="UP000199707"/>
    </source>
</evidence>
<reference evidence="2" key="1">
    <citation type="submission" date="2016-10" db="EMBL/GenBank/DDBJ databases">
        <authorList>
            <person name="Varghese N."/>
            <person name="Submissions S."/>
        </authorList>
    </citation>
    <scope>NUCLEOTIDE SEQUENCE [LARGE SCALE GENOMIC DNA]</scope>
    <source>
        <strain evidence="2">UNC267MFSha1.1M11</strain>
    </source>
</reference>
<dbReference type="EMBL" id="FMUB01000006">
    <property type="protein sequence ID" value="SCX22383.1"/>
    <property type="molecule type" value="Genomic_DNA"/>
</dbReference>
<dbReference type="Proteomes" id="UP000199707">
    <property type="component" value="Unassembled WGS sequence"/>
</dbReference>
<protein>
    <submittedName>
        <fullName evidence="1">Uncharacterized protein</fullName>
    </submittedName>
</protein>
<organism evidence="1 2">
    <name type="scientific">Mycolicibacterium fluoranthenivorans</name>
    <dbReference type="NCBI Taxonomy" id="258505"/>
    <lineage>
        <taxon>Bacteria</taxon>
        <taxon>Bacillati</taxon>
        <taxon>Actinomycetota</taxon>
        <taxon>Actinomycetes</taxon>
        <taxon>Mycobacteriales</taxon>
        <taxon>Mycobacteriaceae</taxon>
        <taxon>Mycolicibacterium</taxon>
    </lineage>
</organism>
<proteinExistence type="predicted"/>
<name>A0A1G4WG85_9MYCO</name>
<sequence length="73" mass="8236">MGHLSWTTFEALEDSIDCAFQGSRILLELAEYHAAEQRCHRYGGQIVRIDIEVQLSALEHRAVPIANVAFKLP</sequence>
<accession>A0A1G4WG85</accession>
<dbReference type="AlphaFoldDB" id="A0A1G4WG85"/>
<gene>
    <name evidence="1" type="ORF">SAMN02799620_03256</name>
</gene>
<evidence type="ECO:0000313" key="1">
    <source>
        <dbReference type="EMBL" id="SCX22383.1"/>
    </source>
</evidence>